<keyword evidence="2" id="KW-1185">Reference proteome</keyword>
<accession>A0A846R5X3</accession>
<dbReference type="Pfam" id="PF02482">
    <property type="entry name" value="Ribosomal_S30AE"/>
    <property type="match status" value="1"/>
</dbReference>
<dbReference type="Gene3D" id="3.30.160.100">
    <property type="entry name" value="Ribosome hibernation promotion factor-like"/>
    <property type="match status" value="1"/>
</dbReference>
<proteinExistence type="predicted"/>
<protein>
    <submittedName>
        <fullName evidence="1">Putative sigma-54 modulation protein</fullName>
    </submittedName>
</protein>
<dbReference type="CDD" id="cd00552">
    <property type="entry name" value="RaiA"/>
    <property type="match status" value="1"/>
</dbReference>
<gene>
    <name evidence="1" type="ORF">GGR42_002670</name>
</gene>
<dbReference type="RefSeq" id="WP_167964939.1">
    <property type="nucleotide sequence ID" value="NZ_JAATJJ010000002.1"/>
</dbReference>
<dbReference type="InterPro" id="IPR036567">
    <property type="entry name" value="RHF-like"/>
</dbReference>
<dbReference type="AlphaFoldDB" id="A0A846R5X3"/>
<dbReference type="SUPFAM" id="SSF69754">
    <property type="entry name" value="Ribosome binding protein Y (YfiA homologue)"/>
    <property type="match status" value="1"/>
</dbReference>
<organism evidence="1 2">
    <name type="scientific">Saonia flava</name>
    <dbReference type="NCBI Taxonomy" id="523696"/>
    <lineage>
        <taxon>Bacteria</taxon>
        <taxon>Pseudomonadati</taxon>
        <taxon>Bacteroidota</taxon>
        <taxon>Flavobacteriia</taxon>
        <taxon>Flavobacteriales</taxon>
        <taxon>Flavobacteriaceae</taxon>
        <taxon>Saonia</taxon>
    </lineage>
</organism>
<sequence length="100" mass="11549">MTVNIQYVHIPTSESLSTIINNKLDKMAKKYNWVISTQVFLKLEKDPTGKGKICEMEVSGPGPRIFAKSNEDDFEKAVVATIHDLERQLKKRKEIFHKHH</sequence>
<dbReference type="NCBIfam" id="TIGR00741">
    <property type="entry name" value="yfiA"/>
    <property type="match status" value="1"/>
</dbReference>
<evidence type="ECO:0000313" key="2">
    <source>
        <dbReference type="Proteomes" id="UP000590442"/>
    </source>
</evidence>
<comment type="caution">
    <text evidence="1">The sequence shown here is derived from an EMBL/GenBank/DDBJ whole genome shotgun (WGS) entry which is preliminary data.</text>
</comment>
<dbReference type="InterPro" id="IPR003489">
    <property type="entry name" value="RHF/RaiA"/>
</dbReference>
<reference evidence="1 2" key="1">
    <citation type="submission" date="2020-03" db="EMBL/GenBank/DDBJ databases">
        <title>Genomic Encyclopedia of Type Strains, Phase IV (KMG-IV): sequencing the most valuable type-strain genomes for metagenomic binning, comparative biology and taxonomic classification.</title>
        <authorList>
            <person name="Goeker M."/>
        </authorList>
    </citation>
    <scope>NUCLEOTIDE SEQUENCE [LARGE SCALE GENOMIC DNA]</scope>
    <source>
        <strain evidence="1 2">DSM 29762</strain>
    </source>
</reference>
<dbReference type="Proteomes" id="UP000590442">
    <property type="component" value="Unassembled WGS sequence"/>
</dbReference>
<dbReference type="EMBL" id="JAATJJ010000002">
    <property type="protein sequence ID" value="NJB72179.1"/>
    <property type="molecule type" value="Genomic_DNA"/>
</dbReference>
<name>A0A846R5X3_9FLAO</name>
<evidence type="ECO:0000313" key="1">
    <source>
        <dbReference type="EMBL" id="NJB72179.1"/>
    </source>
</evidence>